<evidence type="ECO:0000256" key="3">
    <source>
        <dbReference type="ARBA" id="ARBA00023054"/>
    </source>
</evidence>
<sequence length="601" mass="68379">MDNPTAIVPYHDPFDDDSSLVQISLFDDENPIIDGPWDNEPFSLFHENPPILISDIGVSNTDPILLQCSNYLVGNSTTNTEGGVPGTNYCSTSHNCQILREITHSDGLQISKLDIYGTLGKISHAVLEKYTMDFSSQTHKSSQIFDFSNDSTNSVKQFLVHYFEACKSEGYIVLLDPLCNFYEALGVGSDGGDCFDIDSLLQLSPTTSRDFKMDQQEKRNESEDNNSDVRHEKISLSAQRERTGKLRLKDFAGYLHLPIEIAAKKLNICPTVMKKVCRRDGLSRWPYRKINSIQRKISLREKCLSSNHVEERASAKAAIAKLEQELDNIFEAFKMSRRMGSRGYNQMGLQYGWKLKDGTYLQDSRSTVVSSIVFFMPLTREYRVEATVVRSMAWFSTAVPVVFVDIQTEQISNLSSTRRAAQNLMAKRKDESVDWVRKIIGMETQTDYTCNPEYVANCSKLIFMEIMNDQRKHSVLNLEGGIGVIDVGHLRKHLGVVQQAFELKMRMIAYWKIVLMRLVDSMALHIMFSIQNIINKDMEHEIVQELMAPQSGGIERMLDESPLVAEKRNRLNKSVKLLQESKEVVSNVTDRISFHGDQERD</sequence>
<reference evidence="11 12" key="2">
    <citation type="journal article" date="2017" name="Genome Biol.">
        <title>New reference genome sequences of hot pepper reveal the massive evolution of plant disease-resistance genes by retroduplication.</title>
        <authorList>
            <person name="Kim S."/>
            <person name="Park J."/>
            <person name="Yeom S.I."/>
            <person name="Kim Y.M."/>
            <person name="Seo E."/>
            <person name="Kim K.T."/>
            <person name="Kim M.S."/>
            <person name="Lee J.M."/>
            <person name="Cheong K."/>
            <person name="Shin H.S."/>
            <person name="Kim S.B."/>
            <person name="Han K."/>
            <person name="Lee J."/>
            <person name="Park M."/>
            <person name="Lee H.A."/>
            <person name="Lee H.Y."/>
            <person name="Lee Y."/>
            <person name="Oh S."/>
            <person name="Lee J.H."/>
            <person name="Choi E."/>
            <person name="Choi E."/>
            <person name="Lee S.E."/>
            <person name="Jeon J."/>
            <person name="Kim H."/>
            <person name="Choi G."/>
            <person name="Song H."/>
            <person name="Lee J."/>
            <person name="Lee S.C."/>
            <person name="Kwon J.K."/>
            <person name="Lee H.Y."/>
            <person name="Koo N."/>
            <person name="Hong Y."/>
            <person name="Kim R.W."/>
            <person name="Kang W.H."/>
            <person name="Huh J.H."/>
            <person name="Kang B.C."/>
            <person name="Yang T.J."/>
            <person name="Lee Y.H."/>
            <person name="Bennetzen J.L."/>
            <person name="Choi D."/>
        </authorList>
    </citation>
    <scope>NUCLEOTIDE SEQUENCE [LARGE SCALE GENOMIC DNA]</scope>
    <source>
        <strain evidence="12">cv. CM334</strain>
    </source>
</reference>
<dbReference type="InterPro" id="IPR044607">
    <property type="entry name" value="RKD-like"/>
</dbReference>
<dbReference type="Pfam" id="PF02212">
    <property type="entry name" value="GED"/>
    <property type="match status" value="1"/>
</dbReference>
<dbReference type="Gene3D" id="1.20.120.1240">
    <property type="entry name" value="Dynamin, middle domain"/>
    <property type="match status" value="1"/>
</dbReference>
<comment type="caution">
    <text evidence="11">The sequence shown here is derived from an EMBL/GenBank/DDBJ whole genome shotgun (WGS) entry which is preliminary data.</text>
</comment>
<dbReference type="SMART" id="SM00302">
    <property type="entry name" value="GED"/>
    <property type="match status" value="1"/>
</dbReference>
<dbReference type="EMBL" id="AYRZ02000010">
    <property type="protein sequence ID" value="PHT71171.1"/>
    <property type="molecule type" value="Genomic_DNA"/>
</dbReference>
<dbReference type="InterPro" id="IPR003130">
    <property type="entry name" value="GED"/>
</dbReference>
<dbReference type="STRING" id="4072.A0A2G2YNJ6"/>
<feature type="region of interest" description="Disordered" evidence="8">
    <location>
        <begin position="210"/>
        <end position="235"/>
    </location>
</feature>
<keyword evidence="6" id="KW-0539">Nucleus</keyword>
<protein>
    <recommendedName>
        <fullName evidence="13">RWP-RK domain-containing protein</fullName>
    </recommendedName>
</protein>
<evidence type="ECO:0000259" key="9">
    <source>
        <dbReference type="PROSITE" id="PS51388"/>
    </source>
</evidence>
<evidence type="ECO:0000256" key="1">
    <source>
        <dbReference type="ARBA" id="ARBA00004049"/>
    </source>
</evidence>
<gene>
    <name evidence="11" type="ORF">T459_26275</name>
</gene>
<dbReference type="GO" id="GO:0005525">
    <property type="term" value="F:GTP binding"/>
    <property type="evidence" value="ECO:0007669"/>
    <property type="project" value="InterPro"/>
</dbReference>
<keyword evidence="3 7" id="KW-0175">Coiled coil</keyword>
<feature type="domain" description="RWP-RK" evidence="10">
    <location>
        <begin position="233"/>
        <end position="313"/>
    </location>
</feature>
<dbReference type="Pfam" id="PF02042">
    <property type="entry name" value="RWP-RK"/>
    <property type="match status" value="1"/>
</dbReference>
<evidence type="ECO:0008006" key="13">
    <source>
        <dbReference type="Google" id="ProtNLM"/>
    </source>
</evidence>
<evidence type="ECO:0000256" key="5">
    <source>
        <dbReference type="ARBA" id="ARBA00023163"/>
    </source>
</evidence>
<dbReference type="PROSITE" id="PS51388">
    <property type="entry name" value="GED"/>
    <property type="match status" value="1"/>
</dbReference>
<dbReference type="GO" id="GO:0003677">
    <property type="term" value="F:DNA binding"/>
    <property type="evidence" value="ECO:0007669"/>
    <property type="project" value="UniProtKB-KW"/>
</dbReference>
<name>A0A2G2YNJ6_CAPAN</name>
<dbReference type="PANTHER" id="PTHR46373:SF5">
    <property type="entry name" value="RWP-RK DOMAIN PROTEIN"/>
    <property type="match status" value="1"/>
</dbReference>
<keyword evidence="12" id="KW-1185">Reference proteome</keyword>
<feature type="coiled-coil region" evidence="7">
    <location>
        <begin position="305"/>
        <end position="332"/>
    </location>
</feature>
<proteinExistence type="predicted"/>
<feature type="domain" description="GED" evidence="9">
    <location>
        <begin position="500"/>
        <end position="593"/>
    </location>
</feature>
<keyword evidence="4" id="KW-0238">DNA-binding</keyword>
<dbReference type="InterPro" id="IPR003035">
    <property type="entry name" value="RWP-RK_dom"/>
</dbReference>
<dbReference type="PROSITE" id="PS51519">
    <property type="entry name" value="RWP_RK"/>
    <property type="match status" value="1"/>
</dbReference>
<dbReference type="InterPro" id="IPR020850">
    <property type="entry name" value="GED_dom"/>
</dbReference>
<evidence type="ECO:0000256" key="8">
    <source>
        <dbReference type="SAM" id="MobiDB-lite"/>
    </source>
</evidence>
<dbReference type="GO" id="GO:0003700">
    <property type="term" value="F:DNA-binding transcription factor activity"/>
    <property type="evidence" value="ECO:0007669"/>
    <property type="project" value="InterPro"/>
</dbReference>
<accession>A0A2G2YNJ6</accession>
<evidence type="ECO:0000256" key="6">
    <source>
        <dbReference type="ARBA" id="ARBA00023242"/>
    </source>
</evidence>
<comment type="function">
    <text evidence="1">Putative transcription factor.</text>
</comment>
<organism evidence="11 12">
    <name type="scientific">Capsicum annuum</name>
    <name type="common">Capsicum pepper</name>
    <dbReference type="NCBI Taxonomy" id="4072"/>
    <lineage>
        <taxon>Eukaryota</taxon>
        <taxon>Viridiplantae</taxon>
        <taxon>Streptophyta</taxon>
        <taxon>Embryophyta</taxon>
        <taxon>Tracheophyta</taxon>
        <taxon>Spermatophyta</taxon>
        <taxon>Magnoliopsida</taxon>
        <taxon>eudicotyledons</taxon>
        <taxon>Gunneridae</taxon>
        <taxon>Pentapetalae</taxon>
        <taxon>asterids</taxon>
        <taxon>lamiids</taxon>
        <taxon>Solanales</taxon>
        <taxon>Solanaceae</taxon>
        <taxon>Solanoideae</taxon>
        <taxon>Capsiceae</taxon>
        <taxon>Capsicum</taxon>
    </lineage>
</organism>
<keyword evidence="2" id="KW-0805">Transcription regulation</keyword>
<evidence type="ECO:0000256" key="2">
    <source>
        <dbReference type="ARBA" id="ARBA00023015"/>
    </source>
</evidence>
<dbReference type="Gramene" id="PHT71171">
    <property type="protein sequence ID" value="PHT71171"/>
    <property type="gene ID" value="T459_26275"/>
</dbReference>
<evidence type="ECO:0000256" key="7">
    <source>
        <dbReference type="SAM" id="Coils"/>
    </source>
</evidence>
<dbReference type="Proteomes" id="UP000222542">
    <property type="component" value="Unassembled WGS sequence"/>
</dbReference>
<evidence type="ECO:0000313" key="12">
    <source>
        <dbReference type="Proteomes" id="UP000222542"/>
    </source>
</evidence>
<dbReference type="PANTHER" id="PTHR46373">
    <property type="entry name" value="PROTEIN RKD4"/>
    <property type="match status" value="1"/>
</dbReference>
<dbReference type="AlphaFoldDB" id="A0A2G2YNJ6"/>
<evidence type="ECO:0000259" key="10">
    <source>
        <dbReference type="PROSITE" id="PS51519"/>
    </source>
</evidence>
<reference evidence="11 12" key="1">
    <citation type="journal article" date="2014" name="Nat. Genet.">
        <title>Genome sequence of the hot pepper provides insights into the evolution of pungency in Capsicum species.</title>
        <authorList>
            <person name="Kim S."/>
            <person name="Park M."/>
            <person name="Yeom S.I."/>
            <person name="Kim Y.M."/>
            <person name="Lee J.M."/>
            <person name="Lee H.A."/>
            <person name="Seo E."/>
            <person name="Choi J."/>
            <person name="Cheong K."/>
            <person name="Kim K.T."/>
            <person name="Jung K."/>
            <person name="Lee G.W."/>
            <person name="Oh S.K."/>
            <person name="Bae C."/>
            <person name="Kim S.B."/>
            <person name="Lee H.Y."/>
            <person name="Kim S.Y."/>
            <person name="Kim M.S."/>
            <person name="Kang B.C."/>
            <person name="Jo Y.D."/>
            <person name="Yang H.B."/>
            <person name="Jeong H.J."/>
            <person name="Kang W.H."/>
            <person name="Kwon J.K."/>
            <person name="Shin C."/>
            <person name="Lim J.Y."/>
            <person name="Park J.H."/>
            <person name="Huh J.H."/>
            <person name="Kim J.S."/>
            <person name="Kim B.D."/>
            <person name="Cohen O."/>
            <person name="Paran I."/>
            <person name="Suh M.C."/>
            <person name="Lee S.B."/>
            <person name="Kim Y.K."/>
            <person name="Shin Y."/>
            <person name="Noh S.J."/>
            <person name="Park J."/>
            <person name="Seo Y.S."/>
            <person name="Kwon S.Y."/>
            <person name="Kim H.A."/>
            <person name="Park J.M."/>
            <person name="Kim H.J."/>
            <person name="Choi S.B."/>
            <person name="Bosland P.W."/>
            <person name="Reeves G."/>
            <person name="Jo S.H."/>
            <person name="Lee B.W."/>
            <person name="Cho H.T."/>
            <person name="Choi H.S."/>
            <person name="Lee M.S."/>
            <person name="Yu Y."/>
            <person name="Do Choi Y."/>
            <person name="Park B.S."/>
            <person name="van Deynze A."/>
            <person name="Ashrafi H."/>
            <person name="Hill T."/>
            <person name="Kim W.T."/>
            <person name="Pai H.S."/>
            <person name="Ahn H.K."/>
            <person name="Yeam I."/>
            <person name="Giovannoni J.J."/>
            <person name="Rose J.K."/>
            <person name="Sorensen I."/>
            <person name="Lee S.J."/>
            <person name="Kim R.W."/>
            <person name="Choi I.Y."/>
            <person name="Choi B.S."/>
            <person name="Lim J.S."/>
            <person name="Lee Y.H."/>
            <person name="Choi D."/>
        </authorList>
    </citation>
    <scope>NUCLEOTIDE SEQUENCE [LARGE SCALE GENOMIC DNA]</scope>
    <source>
        <strain evidence="12">cv. CM334</strain>
    </source>
</reference>
<evidence type="ECO:0000256" key="4">
    <source>
        <dbReference type="ARBA" id="ARBA00023125"/>
    </source>
</evidence>
<evidence type="ECO:0000313" key="11">
    <source>
        <dbReference type="EMBL" id="PHT71171.1"/>
    </source>
</evidence>
<dbReference type="GO" id="GO:0003924">
    <property type="term" value="F:GTPase activity"/>
    <property type="evidence" value="ECO:0007669"/>
    <property type="project" value="InterPro"/>
</dbReference>
<keyword evidence="5" id="KW-0804">Transcription</keyword>